<keyword evidence="1" id="KW-0812">Transmembrane</keyword>
<sequence length="101" mass="11419">MAKNQNGYVEINKYIDTKPMFGNWEVDVIVVAISFLAIGVIVANDFLTISIFIALGLIAGTYYNKAKQSRVKGFFFHLLYMLGLKQPKTLPPSYMRYFLGA</sequence>
<accession>A0A381F399</accession>
<dbReference type="Pfam" id="PF07178">
    <property type="entry name" value="TraL"/>
    <property type="match status" value="1"/>
</dbReference>
<dbReference type="RefSeq" id="WP_115631286.1">
    <property type="nucleotide sequence ID" value="NZ_JANKIU010000008.1"/>
</dbReference>
<evidence type="ECO:0000313" key="2">
    <source>
        <dbReference type="EMBL" id="SUX41040.1"/>
    </source>
</evidence>
<feature type="transmembrane region" description="Helical" evidence="1">
    <location>
        <begin position="46"/>
        <end position="63"/>
    </location>
</feature>
<gene>
    <name evidence="2" type="ORF">NCTC12264_01858</name>
</gene>
<keyword evidence="1" id="KW-0472">Membrane</keyword>
<dbReference type="Proteomes" id="UP000254161">
    <property type="component" value="Unassembled WGS sequence"/>
</dbReference>
<dbReference type="EMBL" id="UFUZ01000002">
    <property type="protein sequence ID" value="SUX41040.1"/>
    <property type="molecule type" value="Genomic_DNA"/>
</dbReference>
<protein>
    <submittedName>
        <fullName evidence="2">Putative sex pilus assembly</fullName>
    </submittedName>
</protein>
<dbReference type="InterPro" id="IPR009838">
    <property type="entry name" value="T4SS_TraL"/>
</dbReference>
<dbReference type="NCBIfam" id="TIGR02762">
    <property type="entry name" value="TraL_TIGR"/>
    <property type="match status" value="1"/>
</dbReference>
<proteinExistence type="predicted"/>
<organism evidence="2 3">
    <name type="scientific">Campylobacter upsaliensis</name>
    <dbReference type="NCBI Taxonomy" id="28080"/>
    <lineage>
        <taxon>Bacteria</taxon>
        <taxon>Pseudomonadati</taxon>
        <taxon>Campylobacterota</taxon>
        <taxon>Epsilonproteobacteria</taxon>
        <taxon>Campylobacterales</taxon>
        <taxon>Campylobacteraceae</taxon>
        <taxon>Campylobacter</taxon>
    </lineage>
</organism>
<evidence type="ECO:0000256" key="1">
    <source>
        <dbReference type="SAM" id="Phobius"/>
    </source>
</evidence>
<dbReference type="GO" id="GO:0019867">
    <property type="term" value="C:outer membrane"/>
    <property type="evidence" value="ECO:0007669"/>
    <property type="project" value="InterPro"/>
</dbReference>
<reference evidence="2 3" key="1">
    <citation type="submission" date="2018-06" db="EMBL/GenBank/DDBJ databases">
        <authorList>
            <consortium name="Pathogen Informatics"/>
            <person name="Doyle S."/>
        </authorList>
    </citation>
    <scope>NUCLEOTIDE SEQUENCE [LARGE SCALE GENOMIC DNA]</scope>
    <source>
        <strain evidence="2 3">NCTC12264</strain>
    </source>
</reference>
<dbReference type="AlphaFoldDB" id="A0A381F399"/>
<evidence type="ECO:0000313" key="3">
    <source>
        <dbReference type="Proteomes" id="UP000254161"/>
    </source>
</evidence>
<name>A0A381F399_CAMUP</name>
<keyword evidence="1" id="KW-1133">Transmembrane helix</keyword>
<feature type="transmembrane region" description="Helical" evidence="1">
    <location>
        <begin position="21"/>
        <end position="40"/>
    </location>
</feature>